<sequence length="49" mass="5718">MGKKERNRLTPKKNNHVSEAALETYSVAHEKEHNSEKRKNGPGNHMRDY</sequence>
<gene>
    <name evidence="2" type="ORF">G8O30_06340</name>
</gene>
<keyword evidence="3" id="KW-1185">Reference proteome</keyword>
<organism evidence="2 3">
    <name type="scientific">Mangrovibacillus cuniculi</name>
    <dbReference type="NCBI Taxonomy" id="2593652"/>
    <lineage>
        <taxon>Bacteria</taxon>
        <taxon>Bacillati</taxon>
        <taxon>Bacillota</taxon>
        <taxon>Bacilli</taxon>
        <taxon>Bacillales</taxon>
        <taxon>Bacillaceae</taxon>
        <taxon>Mangrovibacillus</taxon>
    </lineage>
</organism>
<name>A0A7S8CAV6_9BACI</name>
<accession>A0A7S8CAV6</accession>
<evidence type="ECO:0008006" key="4">
    <source>
        <dbReference type="Google" id="ProtNLM"/>
    </source>
</evidence>
<dbReference type="RefSeq" id="WP_239674135.1">
    <property type="nucleotide sequence ID" value="NZ_CP049742.1"/>
</dbReference>
<proteinExistence type="predicted"/>
<dbReference type="KEGG" id="mcui:G8O30_06340"/>
<evidence type="ECO:0000256" key="1">
    <source>
        <dbReference type="SAM" id="MobiDB-lite"/>
    </source>
</evidence>
<evidence type="ECO:0000313" key="3">
    <source>
        <dbReference type="Proteomes" id="UP000593626"/>
    </source>
</evidence>
<protein>
    <recommendedName>
        <fullName evidence="4">DUF3941 domain-containing protein</fullName>
    </recommendedName>
</protein>
<evidence type="ECO:0000313" key="2">
    <source>
        <dbReference type="EMBL" id="QPC46606.1"/>
    </source>
</evidence>
<dbReference type="EMBL" id="CP049742">
    <property type="protein sequence ID" value="QPC46606.1"/>
    <property type="molecule type" value="Genomic_DNA"/>
</dbReference>
<feature type="compositionally biased region" description="Basic residues" evidence="1">
    <location>
        <begin position="1"/>
        <end position="15"/>
    </location>
</feature>
<dbReference type="AlphaFoldDB" id="A0A7S8CAV6"/>
<feature type="compositionally biased region" description="Basic and acidic residues" evidence="1">
    <location>
        <begin position="28"/>
        <end position="49"/>
    </location>
</feature>
<feature type="region of interest" description="Disordered" evidence="1">
    <location>
        <begin position="1"/>
        <end position="49"/>
    </location>
</feature>
<dbReference type="Proteomes" id="UP000593626">
    <property type="component" value="Chromosome"/>
</dbReference>
<reference evidence="2 3" key="1">
    <citation type="submission" date="2019-07" db="EMBL/GenBank/DDBJ databases">
        <title>Genome sequence of 2 isolates from Red Sea Mangroves.</title>
        <authorList>
            <person name="Sefrji F."/>
            <person name="Michoud G."/>
            <person name="Merlino G."/>
            <person name="Daffonchio D."/>
        </authorList>
    </citation>
    <scope>NUCLEOTIDE SEQUENCE [LARGE SCALE GENOMIC DNA]</scope>
    <source>
        <strain evidence="2 3">R1DC41</strain>
    </source>
</reference>